<feature type="chain" id="PRO_5033022884" description="Oligogalacturonate lyase domain-containing protein" evidence="1">
    <location>
        <begin position="26"/>
        <end position="1167"/>
    </location>
</feature>
<evidence type="ECO:0000259" key="2">
    <source>
        <dbReference type="Pfam" id="PF14583"/>
    </source>
</evidence>
<feature type="domain" description="Oligogalacturonate lyase" evidence="2">
    <location>
        <begin position="204"/>
        <end position="425"/>
    </location>
</feature>
<dbReference type="InterPro" id="IPR015943">
    <property type="entry name" value="WD40/YVTN_repeat-like_dom_sf"/>
</dbReference>
<name>A0A829YAC5_9GAMM</name>
<dbReference type="InterPro" id="IPR012341">
    <property type="entry name" value="6hp_glycosidase-like_sf"/>
</dbReference>
<comment type="caution">
    <text evidence="3">The sequence shown here is derived from an EMBL/GenBank/DDBJ whole genome shotgun (WGS) entry which is preliminary data.</text>
</comment>
<dbReference type="EMBL" id="BLJN01000002">
    <property type="protein sequence ID" value="GFE79943.1"/>
    <property type="molecule type" value="Genomic_DNA"/>
</dbReference>
<dbReference type="AlphaFoldDB" id="A0A829YAC5"/>
<dbReference type="Proteomes" id="UP000445000">
    <property type="component" value="Unassembled WGS sequence"/>
</dbReference>
<dbReference type="SUPFAM" id="SSF50974">
    <property type="entry name" value="Nitrous oxide reductase, N-terminal domain"/>
    <property type="match status" value="1"/>
</dbReference>
<dbReference type="InterPro" id="IPR008928">
    <property type="entry name" value="6-hairpin_glycosidase_sf"/>
</dbReference>
<dbReference type="RefSeq" id="WP_161811693.1">
    <property type="nucleotide sequence ID" value="NZ_BLJN01000002.1"/>
</dbReference>
<keyword evidence="4" id="KW-1185">Reference proteome</keyword>
<dbReference type="Gene3D" id="2.130.10.10">
    <property type="entry name" value="YVTN repeat-like/Quinoprotein amine dehydrogenase"/>
    <property type="match status" value="1"/>
</dbReference>
<accession>A0A829YAC5</accession>
<evidence type="ECO:0000313" key="3">
    <source>
        <dbReference type="EMBL" id="GFE79943.1"/>
    </source>
</evidence>
<dbReference type="Gene3D" id="1.50.10.10">
    <property type="match status" value="1"/>
</dbReference>
<dbReference type="Pfam" id="PF14583">
    <property type="entry name" value="Pectate_lyase22"/>
    <property type="match status" value="1"/>
</dbReference>
<dbReference type="GO" id="GO:0047487">
    <property type="term" value="F:oligogalacturonide lyase activity"/>
    <property type="evidence" value="ECO:0007669"/>
    <property type="project" value="InterPro"/>
</dbReference>
<reference evidence="4" key="1">
    <citation type="submission" date="2020-01" db="EMBL/GenBank/DDBJ databases">
        <title>'Steroidobacter agaridevorans' sp. nov., agar-degrading bacteria isolated from rhizosphere soils.</title>
        <authorList>
            <person name="Ikenaga M."/>
            <person name="Kataoka M."/>
            <person name="Murouchi A."/>
            <person name="Katsuragi S."/>
            <person name="Sakai M."/>
        </authorList>
    </citation>
    <scope>NUCLEOTIDE SEQUENCE [LARGE SCALE GENOMIC DNA]</scope>
    <source>
        <strain evidence="4">YU21-B</strain>
    </source>
</reference>
<gene>
    <name evidence="3" type="ORF">GCM10011487_19430</name>
</gene>
<evidence type="ECO:0000313" key="4">
    <source>
        <dbReference type="Proteomes" id="UP000445000"/>
    </source>
</evidence>
<proteinExistence type="predicted"/>
<dbReference type="InterPro" id="IPR011045">
    <property type="entry name" value="N2O_reductase_N"/>
</dbReference>
<dbReference type="SUPFAM" id="SSF82171">
    <property type="entry name" value="DPP6 N-terminal domain-like"/>
    <property type="match status" value="1"/>
</dbReference>
<dbReference type="SUPFAM" id="SSF48208">
    <property type="entry name" value="Six-hairpin glycosidases"/>
    <property type="match status" value="1"/>
</dbReference>
<dbReference type="InterPro" id="IPR027946">
    <property type="entry name" value="Ogl_dom"/>
</dbReference>
<feature type="signal peptide" evidence="1">
    <location>
        <begin position="1"/>
        <end position="25"/>
    </location>
</feature>
<organism evidence="3 4">
    <name type="scientific">Steroidobacter agaridevorans</name>
    <dbReference type="NCBI Taxonomy" id="2695856"/>
    <lineage>
        <taxon>Bacteria</taxon>
        <taxon>Pseudomonadati</taxon>
        <taxon>Pseudomonadota</taxon>
        <taxon>Gammaproteobacteria</taxon>
        <taxon>Steroidobacterales</taxon>
        <taxon>Steroidobacteraceae</taxon>
        <taxon>Steroidobacter</taxon>
    </lineage>
</organism>
<keyword evidence="1" id="KW-0732">Signal</keyword>
<evidence type="ECO:0000256" key="1">
    <source>
        <dbReference type="SAM" id="SignalP"/>
    </source>
</evidence>
<sequence length="1167" mass="131538">MRFSLSAALVLLPAVLSATLPVAVAAEPEPPTEWIDQETGHRVIRLSKEPGTASLYFHQNSYSPDGKKLIVTTEHGISTIDLTTRKIAEIAKGDNLRIMVTGRKSGNVYYTRQDEKDSKARWVYATHMDTHKTRKIAKIPRGSLVSVNADETLLLGSWVDGEEIQVGEAPKEPQVGPDGKPITYHQARGLRIRQVFEQRLERTIFTVNIATGELKNVHTARDWLNHLQFSPTDPNLIMFCHEGPWHEVDRIWTVRTDGSQVTRIHERTMHMEIAGHEFFSADGKTIWYDLQTPRSEVFWVAGYNLETKQRTWYNLTRDQWSIHFNVSPDGTMFAGDGGDEAQVAEAKDGKWIYLFRPKLAENRATGPVSKQNLIHAGHFEAEKLVSMKSHHYRLEPNVTFTPDQKWVVFRSNMHGPTHVYAVEIAKADSTATTSSNDESRIDRRALTQRHNPTLTKVDPSAPLMVGNGNIAFTADITGLQTFQDQYSALVPLMTQAQWAWHSFPNPQGFTEADGFTQIDVRGKKYPYAYYSDWQDASKPAIAWLRENPHRFSLGRLSLYLTSNDGRPATFTELAEPRQSLDLWSGSLTSRFSFEGNEIQVQTRVHPTLDMVMVELSSPLLAKGRLGVDVKFPGVSSKLNPDPADWNRPDKHQTIERARDTRHLKLDRVLDDTRYFVTAQTDTDVKFSPAGPHTYRVLPSGRPDRLTLMVLFSPKAIGDALPDAATAKNDTTTHWKDYWSNGAMVDFTGSTDPRASELERRVVLSQYLMALNGAGTLPPQEEGLFSNSWNGKFHMEMHPWHSAHFALWGRPELLERSMSWYLQHLPEAKKLAAGHDVRGAWWPKMVGPEGRNSPSKVSPFIMWQQPHPIYLAELLYRAQPSRETLTKYQELVFATADLLASFPHFDQQRGQFIIGPPIIPAQEVWAPLTTFNPTFELEYFRYGLTTAQKWRERLGQPRNADWDRVLGKLSPLPKKDGLYVATESFPSLWDQARSAECSNGRTRHECFNRDHPSFLGAFGLLPGESVDRPTMKRTLNAVETLWDLRQTWGWDYPLIAMTAARLQEPETAVKFLLFNGKNNQYGKSGMTPRVHLDEHADSFVPTADGSAKPVGPDGPGYTRAAETYFPSNGGLLLAVGMMAGGWDGSTGSAPGFPKQGWVVRAEGLRPLP</sequence>
<protein>
    <recommendedName>
        <fullName evidence="2">Oligogalacturonate lyase domain-containing protein</fullName>
    </recommendedName>
</protein>
<dbReference type="GO" id="GO:0045490">
    <property type="term" value="P:pectin catabolic process"/>
    <property type="evidence" value="ECO:0007669"/>
    <property type="project" value="InterPro"/>
</dbReference>